<dbReference type="NCBIfam" id="TIGR02595">
    <property type="entry name" value="PEP_CTERM"/>
    <property type="match status" value="1"/>
</dbReference>
<proteinExistence type="predicted"/>
<gene>
    <name evidence="3" type="ORF">EOE66_17310</name>
</gene>
<organism evidence="3 4">
    <name type="scientific">Rubrivivax rivuli</name>
    <dbReference type="NCBI Taxonomy" id="1862385"/>
    <lineage>
        <taxon>Bacteria</taxon>
        <taxon>Pseudomonadati</taxon>
        <taxon>Pseudomonadota</taxon>
        <taxon>Betaproteobacteria</taxon>
        <taxon>Burkholderiales</taxon>
        <taxon>Sphaerotilaceae</taxon>
        <taxon>Rubrivivax</taxon>
    </lineage>
</organism>
<feature type="chain" id="PRO_5019486773" evidence="1">
    <location>
        <begin position="21"/>
        <end position="146"/>
    </location>
</feature>
<dbReference type="Gene3D" id="2.60.120.260">
    <property type="entry name" value="Galactose-binding domain-like"/>
    <property type="match status" value="1"/>
</dbReference>
<dbReference type="AlphaFoldDB" id="A0A437RD57"/>
<dbReference type="Pfam" id="PF07589">
    <property type="entry name" value="PEP-CTERM"/>
    <property type="match status" value="1"/>
</dbReference>
<evidence type="ECO:0000256" key="1">
    <source>
        <dbReference type="SAM" id="SignalP"/>
    </source>
</evidence>
<sequence>MTRTFGATVFPSLTFTLASAFTGSFSFNHYHNHNPGFPTTPSYQFDVQLSSDGGTTWTDIGSDFIASAATNTQQVTLNSISLAAGTNMIRWVGNTFAFGNNSGSEYFGLDNVQLVAPTTQGVPEPATLALAALGLLGAGLARRRTR</sequence>
<keyword evidence="1" id="KW-0732">Signal</keyword>
<dbReference type="InterPro" id="IPR013424">
    <property type="entry name" value="Ice-binding_C"/>
</dbReference>
<protein>
    <submittedName>
        <fullName evidence="3">PEP-CTERM sorting domain-containing protein</fullName>
    </submittedName>
</protein>
<evidence type="ECO:0000313" key="3">
    <source>
        <dbReference type="EMBL" id="RVU44688.1"/>
    </source>
</evidence>
<name>A0A437RD57_9BURK</name>
<dbReference type="Proteomes" id="UP000285575">
    <property type="component" value="Unassembled WGS sequence"/>
</dbReference>
<evidence type="ECO:0000259" key="2">
    <source>
        <dbReference type="Pfam" id="PF07589"/>
    </source>
</evidence>
<keyword evidence="4" id="KW-1185">Reference proteome</keyword>
<evidence type="ECO:0000313" key="4">
    <source>
        <dbReference type="Proteomes" id="UP000285575"/>
    </source>
</evidence>
<feature type="domain" description="Ice-binding protein C-terminal" evidence="2">
    <location>
        <begin position="122"/>
        <end position="143"/>
    </location>
</feature>
<dbReference type="EMBL" id="SACR01000005">
    <property type="protein sequence ID" value="RVU44688.1"/>
    <property type="molecule type" value="Genomic_DNA"/>
</dbReference>
<feature type="signal peptide" evidence="1">
    <location>
        <begin position="1"/>
        <end position="20"/>
    </location>
</feature>
<accession>A0A437RD57</accession>
<comment type="caution">
    <text evidence="3">The sequence shown here is derived from an EMBL/GenBank/DDBJ whole genome shotgun (WGS) entry which is preliminary data.</text>
</comment>
<dbReference type="OrthoDB" id="9905009at2"/>
<reference evidence="3 4" key="1">
    <citation type="submission" date="2019-01" db="EMBL/GenBank/DDBJ databases">
        <authorList>
            <person name="Chen W.-M."/>
        </authorList>
    </citation>
    <scope>NUCLEOTIDE SEQUENCE [LARGE SCALE GENOMIC DNA]</scope>
    <source>
        <strain evidence="3 4">KYPY4</strain>
    </source>
</reference>